<dbReference type="InterPro" id="IPR004105">
    <property type="entry name" value="CheA-like_dim"/>
</dbReference>
<evidence type="ECO:0000256" key="1">
    <source>
        <dbReference type="ARBA" id="ARBA00000085"/>
    </source>
</evidence>
<keyword evidence="11" id="KW-0067">ATP-binding</keyword>
<comment type="catalytic activity">
    <reaction evidence="1">
        <text>ATP + protein L-histidine = ADP + protein N-phospho-L-histidine.</text>
        <dbReference type="EC" id="2.7.13.3"/>
    </reaction>
</comment>
<dbReference type="InterPro" id="IPR036097">
    <property type="entry name" value="HisK_dim/P_sf"/>
</dbReference>
<dbReference type="EC" id="2.7.13.3" evidence="3"/>
<dbReference type="InterPro" id="IPR036890">
    <property type="entry name" value="HATPase_C_sf"/>
</dbReference>
<proteinExistence type="predicted"/>
<dbReference type="GO" id="GO:0005524">
    <property type="term" value="F:ATP binding"/>
    <property type="evidence" value="ECO:0007669"/>
    <property type="project" value="UniProtKB-KW"/>
</dbReference>
<keyword evidence="12" id="KW-0902">Two-component regulatory system</keyword>
<dbReference type="GO" id="GO:0006935">
    <property type="term" value="P:chemotaxis"/>
    <property type="evidence" value="ECO:0007669"/>
    <property type="project" value="UniProtKB-KW"/>
</dbReference>
<evidence type="ECO:0000256" key="13">
    <source>
        <dbReference type="PROSITE-ProRule" id="PRU00110"/>
    </source>
</evidence>
<dbReference type="SMART" id="SM00073">
    <property type="entry name" value="HPT"/>
    <property type="match status" value="1"/>
</dbReference>
<evidence type="ECO:0000256" key="11">
    <source>
        <dbReference type="ARBA" id="ARBA00022840"/>
    </source>
</evidence>
<dbReference type="Pfam" id="PF02895">
    <property type="entry name" value="H-kinase_dim"/>
    <property type="match status" value="1"/>
</dbReference>
<keyword evidence="7 13" id="KW-0597">Phosphoprotein</keyword>
<dbReference type="InterPro" id="IPR004358">
    <property type="entry name" value="Sig_transdc_His_kin-like_C"/>
</dbReference>
<dbReference type="EMBL" id="VOTZ01000004">
    <property type="protein sequence ID" value="MCQ1537936.1"/>
    <property type="molecule type" value="Genomic_DNA"/>
</dbReference>
<dbReference type="PROSITE" id="PS50894">
    <property type="entry name" value="HPT"/>
    <property type="match status" value="1"/>
</dbReference>
<dbReference type="SUPFAM" id="SSF47226">
    <property type="entry name" value="Histidine-containing phosphotransfer domain, HPT domain"/>
    <property type="match status" value="1"/>
</dbReference>
<evidence type="ECO:0000256" key="4">
    <source>
        <dbReference type="ARBA" id="ARBA00021495"/>
    </source>
</evidence>
<dbReference type="SUPFAM" id="SSF55874">
    <property type="entry name" value="ATPase domain of HSP90 chaperone/DNA topoisomerase II/histidine kinase"/>
    <property type="match status" value="1"/>
</dbReference>
<evidence type="ECO:0000256" key="2">
    <source>
        <dbReference type="ARBA" id="ARBA00004496"/>
    </source>
</evidence>
<dbReference type="InterPro" id="IPR008207">
    <property type="entry name" value="Sig_transdc_His_kin_Hpt_dom"/>
</dbReference>
<dbReference type="SUPFAM" id="SSF47384">
    <property type="entry name" value="Homodimeric domain of signal transducing histidine kinase"/>
    <property type="match status" value="1"/>
</dbReference>
<keyword evidence="10" id="KW-0418">Kinase</keyword>
<comment type="caution">
    <text evidence="18">The sequence shown here is derived from an EMBL/GenBank/DDBJ whole genome shotgun (WGS) entry which is preliminary data.</text>
</comment>
<dbReference type="InterPro" id="IPR003594">
    <property type="entry name" value="HATPase_dom"/>
</dbReference>
<feature type="domain" description="Histidine kinase" evidence="15">
    <location>
        <begin position="364"/>
        <end position="617"/>
    </location>
</feature>
<dbReference type="SMART" id="SM00387">
    <property type="entry name" value="HATPase_c"/>
    <property type="match status" value="1"/>
</dbReference>
<dbReference type="InterPro" id="IPR036061">
    <property type="entry name" value="CheW-like_dom_sf"/>
</dbReference>
<dbReference type="SMART" id="SM00260">
    <property type="entry name" value="CheW"/>
    <property type="match status" value="1"/>
</dbReference>
<dbReference type="SMART" id="SM01231">
    <property type="entry name" value="H-kinase_dim"/>
    <property type="match status" value="1"/>
</dbReference>
<evidence type="ECO:0000259" key="16">
    <source>
        <dbReference type="PROSITE" id="PS50851"/>
    </source>
</evidence>
<name>A0ABD4TGS8_9EURY</name>
<dbReference type="PROSITE" id="PS50851">
    <property type="entry name" value="CHEW"/>
    <property type="match status" value="1"/>
</dbReference>
<dbReference type="PANTHER" id="PTHR43395:SF10">
    <property type="entry name" value="CHEMOTAXIS PROTEIN CHEA"/>
    <property type="match status" value="1"/>
</dbReference>
<dbReference type="Gene3D" id="3.30.565.10">
    <property type="entry name" value="Histidine kinase-like ATPase, C-terminal domain"/>
    <property type="match status" value="1"/>
</dbReference>
<dbReference type="InterPro" id="IPR051315">
    <property type="entry name" value="Bact_Chemotaxis_CheA"/>
</dbReference>
<dbReference type="SUPFAM" id="SSF55052">
    <property type="entry name" value="CheY-binding domain of CheA"/>
    <property type="match status" value="2"/>
</dbReference>
<protein>
    <recommendedName>
        <fullName evidence="4">Chemotaxis protein CheA</fullName>
        <ecNumber evidence="3">2.7.13.3</ecNumber>
    </recommendedName>
</protein>
<evidence type="ECO:0000256" key="10">
    <source>
        <dbReference type="ARBA" id="ARBA00022777"/>
    </source>
</evidence>
<evidence type="ECO:0000256" key="8">
    <source>
        <dbReference type="ARBA" id="ARBA00022679"/>
    </source>
</evidence>
<dbReference type="Gene3D" id="1.20.120.160">
    <property type="entry name" value="HPT domain"/>
    <property type="match status" value="1"/>
</dbReference>
<dbReference type="FunFam" id="3.30.565.10:FF:000016">
    <property type="entry name" value="Chemotaxis protein CheA, putative"/>
    <property type="match status" value="1"/>
</dbReference>
<evidence type="ECO:0000256" key="12">
    <source>
        <dbReference type="ARBA" id="ARBA00023012"/>
    </source>
</evidence>
<evidence type="ECO:0000256" key="7">
    <source>
        <dbReference type="ARBA" id="ARBA00022553"/>
    </source>
</evidence>
<dbReference type="Proteomes" id="UP001524383">
    <property type="component" value="Unassembled WGS sequence"/>
</dbReference>
<keyword evidence="9" id="KW-0547">Nucleotide-binding</keyword>
<dbReference type="PANTHER" id="PTHR43395">
    <property type="entry name" value="SENSOR HISTIDINE KINASE CHEA"/>
    <property type="match status" value="1"/>
</dbReference>
<dbReference type="Gene3D" id="1.10.287.560">
    <property type="entry name" value="Histidine kinase CheA-like, homodimeric domain"/>
    <property type="match status" value="1"/>
</dbReference>
<dbReference type="InterPro" id="IPR010808">
    <property type="entry name" value="CheA_P2-bd"/>
</dbReference>
<evidence type="ECO:0000256" key="6">
    <source>
        <dbReference type="ARBA" id="ARBA00022500"/>
    </source>
</evidence>
<evidence type="ECO:0000313" key="19">
    <source>
        <dbReference type="Proteomes" id="UP001524383"/>
    </source>
</evidence>
<keyword evidence="8" id="KW-0808">Transferase</keyword>
<keyword evidence="5" id="KW-0963">Cytoplasm</keyword>
<dbReference type="InterPro" id="IPR037006">
    <property type="entry name" value="CheA-like_homodim_sf"/>
</dbReference>
<dbReference type="AlphaFoldDB" id="A0ABD4TGS8"/>
<dbReference type="CDD" id="cd16916">
    <property type="entry name" value="HATPase_CheA-like"/>
    <property type="match status" value="1"/>
</dbReference>
<keyword evidence="6" id="KW-0145">Chemotaxis</keyword>
<dbReference type="CDD" id="cd00731">
    <property type="entry name" value="CheA_reg"/>
    <property type="match status" value="1"/>
</dbReference>
<comment type="subcellular location">
    <subcellularLocation>
        <location evidence="2">Cytoplasm</location>
    </subcellularLocation>
</comment>
<evidence type="ECO:0000259" key="17">
    <source>
        <dbReference type="PROSITE" id="PS50894"/>
    </source>
</evidence>
<evidence type="ECO:0000256" key="3">
    <source>
        <dbReference type="ARBA" id="ARBA00012438"/>
    </source>
</evidence>
<accession>A0ABD4TGS8</accession>
<dbReference type="Pfam" id="PF07194">
    <property type="entry name" value="P2"/>
    <property type="match status" value="2"/>
</dbReference>
<dbReference type="Gene3D" id="2.30.30.40">
    <property type="entry name" value="SH3 Domains"/>
    <property type="match status" value="1"/>
</dbReference>
<evidence type="ECO:0000313" key="18">
    <source>
        <dbReference type="EMBL" id="MCQ1537936.1"/>
    </source>
</evidence>
<dbReference type="Pfam" id="PF02518">
    <property type="entry name" value="HATPase_c"/>
    <property type="match status" value="1"/>
</dbReference>
<feature type="domain" description="HPt" evidence="17">
    <location>
        <begin position="2"/>
        <end position="105"/>
    </location>
</feature>
<dbReference type="InterPro" id="IPR036641">
    <property type="entry name" value="HPT_dom_sf"/>
</dbReference>
<organism evidence="18 19">
    <name type="scientific">Methanocalculus taiwanensis</name>
    <dbReference type="NCBI Taxonomy" id="106207"/>
    <lineage>
        <taxon>Archaea</taxon>
        <taxon>Methanobacteriati</taxon>
        <taxon>Methanobacteriota</taxon>
        <taxon>Stenosarchaea group</taxon>
        <taxon>Methanomicrobia</taxon>
        <taxon>Methanomicrobiales</taxon>
        <taxon>Methanocalculaceae</taxon>
        <taxon>Methanocalculus</taxon>
    </lineage>
</organism>
<dbReference type="InterPro" id="IPR035891">
    <property type="entry name" value="CheY-binding_CheA"/>
</dbReference>
<reference evidence="18 19" key="1">
    <citation type="submission" date="2019-08" db="EMBL/GenBank/DDBJ databases">
        <authorList>
            <person name="Chen S.-C."/>
            <person name="Lai M.-C."/>
            <person name="You Y.-T."/>
        </authorList>
    </citation>
    <scope>NUCLEOTIDE SEQUENCE [LARGE SCALE GENOMIC DNA]</scope>
    <source>
        <strain evidence="18 19">P2F9704a</strain>
    </source>
</reference>
<dbReference type="SUPFAM" id="SSF50341">
    <property type="entry name" value="CheW-like"/>
    <property type="match status" value="1"/>
</dbReference>
<evidence type="ECO:0000256" key="14">
    <source>
        <dbReference type="SAM" id="MobiDB-lite"/>
    </source>
</evidence>
<dbReference type="CDD" id="cd00088">
    <property type="entry name" value="HPT"/>
    <property type="match status" value="1"/>
</dbReference>
<dbReference type="InterPro" id="IPR037052">
    <property type="entry name" value="CheA-like_P2_sf"/>
</dbReference>
<dbReference type="PRINTS" id="PR00344">
    <property type="entry name" value="BCTRLSENSOR"/>
</dbReference>
<feature type="domain" description="CheW-like" evidence="16">
    <location>
        <begin position="619"/>
        <end position="743"/>
    </location>
</feature>
<evidence type="ECO:0000256" key="5">
    <source>
        <dbReference type="ARBA" id="ARBA00022490"/>
    </source>
</evidence>
<gene>
    <name evidence="18" type="ORF">FTO68_02890</name>
</gene>
<sequence length="743" mass="81971">MVESEFEQYRGLFVAESRENHEVIVRNLLILEGGEDPGAIDEIFRAAHTLKGASASMGFDTMEHLCHAMEDVFQAIRNKDLSVTQDLMDLLLSTVDIIEEQIDEIEEGGDGSSINVDEMVESLRRATGNGGPAETPLKTEVPKTTSLPAIETLNGNPHYTIRITIDESSLMKDVRALIAIGNLEQFGTIITSDPPLLVLEDEDAPFDGVLTIVMESDAGAEALRSAASGTEVSEVFIEEMGHGDTPAERSTIPDLPGYQMIISVEEESAMKGLRACISLERLEECGTILSCDPPREAVEDGLFDSNFQLTIATGQDPEELKKAAMVPEIRSVDIIPLKSQEPAGKKASSAPQSREQAPKKKDESKSREIKNLRVDIQQLDRMMNLIEDLVINRGRLKQIAEKNKMKEMDEAISMIDRSVSDLQVLMMDIRMIPLNHIFNRLPRVVRDTAHYDGKDVNFVMEGGETELDRSVMDGLNDPLLHLIRNAVNHGIESPERRREIGKPEKGLVQLSARRDRDNVIIELRDDGAGINVEKVKAKAIERGILSPDMADQLTKEDAISYLFHPGFSTAETITDISGRGVGLDVVRGAIESLKGTIRVTSHEGKGSTFELLLPPTMAIVEVMIVRLNNRRIAIPISAIVEVASMRRENIHRIGTQDSILLRDEVLPLHMLEEMFGRSDSTEILIVVQYNKVKCCIAVDLVEGQQEVVVKPLSRIIGVIRGISGITILGDGHVVPVLDVNTMV</sequence>
<dbReference type="Pfam" id="PF01627">
    <property type="entry name" value="Hpt"/>
    <property type="match status" value="1"/>
</dbReference>
<evidence type="ECO:0000256" key="9">
    <source>
        <dbReference type="ARBA" id="ARBA00022741"/>
    </source>
</evidence>
<keyword evidence="19" id="KW-1185">Reference proteome</keyword>
<dbReference type="RefSeq" id="WP_255331869.1">
    <property type="nucleotide sequence ID" value="NZ_VOTZ01000004.1"/>
</dbReference>
<dbReference type="PROSITE" id="PS50109">
    <property type="entry name" value="HIS_KIN"/>
    <property type="match status" value="1"/>
</dbReference>
<evidence type="ECO:0000259" key="15">
    <source>
        <dbReference type="PROSITE" id="PS50109"/>
    </source>
</evidence>
<dbReference type="GO" id="GO:0005737">
    <property type="term" value="C:cytoplasm"/>
    <property type="evidence" value="ECO:0007669"/>
    <property type="project" value="UniProtKB-SubCell"/>
</dbReference>
<feature type="modified residue" description="Phosphohistidine" evidence="13">
    <location>
        <position position="48"/>
    </location>
</feature>
<dbReference type="Pfam" id="PF01584">
    <property type="entry name" value="CheW"/>
    <property type="match status" value="1"/>
</dbReference>
<dbReference type="GO" id="GO:0004673">
    <property type="term" value="F:protein histidine kinase activity"/>
    <property type="evidence" value="ECO:0007669"/>
    <property type="project" value="UniProtKB-EC"/>
</dbReference>
<dbReference type="InterPro" id="IPR005467">
    <property type="entry name" value="His_kinase_dom"/>
</dbReference>
<dbReference type="GO" id="GO:0000160">
    <property type="term" value="P:phosphorelay signal transduction system"/>
    <property type="evidence" value="ECO:0007669"/>
    <property type="project" value="UniProtKB-KW"/>
</dbReference>
<dbReference type="Gene3D" id="3.30.70.1110">
    <property type="entry name" value="Histidine kinase CheA-like, P2 response regulator-binding domain"/>
    <property type="match status" value="2"/>
</dbReference>
<feature type="region of interest" description="Disordered" evidence="14">
    <location>
        <begin position="337"/>
        <end position="369"/>
    </location>
</feature>
<dbReference type="InterPro" id="IPR002545">
    <property type="entry name" value="CheW-lke_dom"/>
</dbReference>
<feature type="compositionally biased region" description="Basic and acidic residues" evidence="14">
    <location>
        <begin position="356"/>
        <end position="369"/>
    </location>
</feature>